<gene>
    <name evidence="2" type="ORF">DJ013_15915</name>
</gene>
<evidence type="ECO:0000313" key="3">
    <source>
        <dbReference type="Proteomes" id="UP000249873"/>
    </source>
</evidence>
<organism evidence="2 3">
    <name type="scientific">Arcticibacterium luteifluviistationis</name>
    <dbReference type="NCBI Taxonomy" id="1784714"/>
    <lineage>
        <taxon>Bacteria</taxon>
        <taxon>Pseudomonadati</taxon>
        <taxon>Bacteroidota</taxon>
        <taxon>Cytophagia</taxon>
        <taxon>Cytophagales</taxon>
        <taxon>Leadbetterellaceae</taxon>
        <taxon>Arcticibacterium</taxon>
    </lineage>
</organism>
<dbReference type="RefSeq" id="WP_111372942.1">
    <property type="nucleotide sequence ID" value="NZ_CP029480.1"/>
</dbReference>
<name>A0A2Z4GEF7_9BACT</name>
<dbReference type="AlphaFoldDB" id="A0A2Z4GEF7"/>
<keyword evidence="3" id="KW-1185">Reference proteome</keyword>
<dbReference type="KEGG" id="als:DJ013_15915"/>
<keyword evidence="1" id="KW-0732">Signal</keyword>
<proteinExistence type="predicted"/>
<sequence>MKTKLFTLLLLGAFTLTLSGCKKKAGPLSCAADTLRYSEDITSFIANQTKGNCEAVKGSIDKLYRSCTTLAVTDKADYEEFQNEFNCNDYN</sequence>
<protein>
    <recommendedName>
        <fullName evidence="4">Lipoprotein</fullName>
    </recommendedName>
</protein>
<evidence type="ECO:0000256" key="1">
    <source>
        <dbReference type="SAM" id="SignalP"/>
    </source>
</evidence>
<dbReference type="EMBL" id="CP029480">
    <property type="protein sequence ID" value="AWV99574.1"/>
    <property type="molecule type" value="Genomic_DNA"/>
</dbReference>
<accession>A0A2Z4GEF7</accession>
<dbReference type="PROSITE" id="PS51257">
    <property type="entry name" value="PROKAR_LIPOPROTEIN"/>
    <property type="match status" value="1"/>
</dbReference>
<feature type="signal peptide" evidence="1">
    <location>
        <begin position="1"/>
        <end position="19"/>
    </location>
</feature>
<evidence type="ECO:0008006" key="4">
    <source>
        <dbReference type="Google" id="ProtNLM"/>
    </source>
</evidence>
<feature type="chain" id="PRO_5016458438" description="Lipoprotein" evidence="1">
    <location>
        <begin position="20"/>
        <end position="91"/>
    </location>
</feature>
<reference evidence="2 3" key="1">
    <citation type="submission" date="2018-05" db="EMBL/GenBank/DDBJ databases">
        <title>Complete genome sequence of Arcticibacterium luteifluviistationis SM1504T, a cytophagaceae bacterium isolated from Arctic surface seawater.</title>
        <authorList>
            <person name="Li Y."/>
            <person name="Qin Q.-L."/>
        </authorList>
    </citation>
    <scope>NUCLEOTIDE SEQUENCE [LARGE SCALE GENOMIC DNA]</scope>
    <source>
        <strain evidence="2 3">SM1504</strain>
    </source>
</reference>
<evidence type="ECO:0000313" key="2">
    <source>
        <dbReference type="EMBL" id="AWV99574.1"/>
    </source>
</evidence>
<dbReference type="OrthoDB" id="982807at2"/>
<dbReference type="Proteomes" id="UP000249873">
    <property type="component" value="Chromosome"/>
</dbReference>